<reference evidence="2" key="1">
    <citation type="submission" date="2019-12" db="UniProtKB">
        <authorList>
            <consortium name="WormBaseParasite"/>
        </authorList>
    </citation>
    <scope>IDENTIFICATION</scope>
</reference>
<dbReference type="WBParaSite" id="TMUE_3000012998.1">
    <property type="protein sequence ID" value="TMUE_3000012998.1"/>
    <property type="gene ID" value="WBGene00286513"/>
</dbReference>
<evidence type="ECO:0000313" key="1">
    <source>
        <dbReference type="Proteomes" id="UP000046395"/>
    </source>
</evidence>
<keyword evidence="1" id="KW-1185">Reference proteome</keyword>
<dbReference type="AlphaFoldDB" id="A0A5S6R0P5"/>
<name>A0A5S6R0P5_TRIMR</name>
<accession>A0A5S6R0P5</accession>
<protein>
    <submittedName>
        <fullName evidence="2">Uncharacterized protein</fullName>
    </submittedName>
</protein>
<evidence type="ECO:0000313" key="2">
    <source>
        <dbReference type="WBParaSite" id="TMUE_3000012998.1"/>
    </source>
</evidence>
<sequence length="89" mass="10178">MQKYKDHEYYICHKLPTAIGQEDNKGIWIRWNCNGSLSFDETACKPVLDAAVHDPEVRPMMEQLVFCKEDETKDISENENAKSGPSCTV</sequence>
<organism evidence="1 2">
    <name type="scientific">Trichuris muris</name>
    <name type="common">Mouse whipworm</name>
    <dbReference type="NCBI Taxonomy" id="70415"/>
    <lineage>
        <taxon>Eukaryota</taxon>
        <taxon>Metazoa</taxon>
        <taxon>Ecdysozoa</taxon>
        <taxon>Nematoda</taxon>
        <taxon>Enoplea</taxon>
        <taxon>Dorylaimia</taxon>
        <taxon>Trichinellida</taxon>
        <taxon>Trichuridae</taxon>
        <taxon>Trichuris</taxon>
    </lineage>
</organism>
<proteinExistence type="predicted"/>
<dbReference type="Proteomes" id="UP000046395">
    <property type="component" value="Unassembled WGS sequence"/>
</dbReference>